<dbReference type="InterPro" id="IPR051544">
    <property type="entry name" value="TPS_OM_transporter"/>
</dbReference>
<name>A0A840A3F3_9CAUL</name>
<feature type="signal peptide" evidence="5">
    <location>
        <begin position="1"/>
        <end position="20"/>
    </location>
</feature>
<evidence type="ECO:0000256" key="2">
    <source>
        <dbReference type="ARBA" id="ARBA00022692"/>
    </source>
</evidence>
<feature type="domain" description="Haemolysin activator HlyB C-terminal" evidence="6">
    <location>
        <begin position="209"/>
        <end position="500"/>
    </location>
</feature>
<proteinExistence type="predicted"/>
<feature type="chain" id="PRO_5032412268" evidence="5">
    <location>
        <begin position="21"/>
        <end position="537"/>
    </location>
</feature>
<evidence type="ECO:0000313" key="9">
    <source>
        <dbReference type="Proteomes" id="UP000530564"/>
    </source>
</evidence>
<dbReference type="InterPro" id="IPR005565">
    <property type="entry name" value="Hemolysn_activator_HlyB_C"/>
</dbReference>
<sequence>MTLRFMLALALAGAPAGAWAQPGLVLDQQRADRDPPGAEPPASAGNRPAAPVAVDVQPQPSTALRRVVVEGSGLPRADLDRAFAPLLGQPLGQKTIEATAAAAAALYKRSDVALYTIAAPRQDLTSGVLRLQAVEGRIAQIALQGDVKDRDLKLVTAQAQRLTTETRLRRRTLERQLSLIRDIPGLTTEARLLPGQAPGAVVLVLDLKASGPKLNLSVNNRGSSLLGRTQVQADLDLYSTFRQGDQTRLTLGLPTQIDRFQYYAVLHSQPLGADGLRVQVNGGYFRTRPDNGSKGEATFGGMQFNYPWIRSYEQNLYLTGALDGLDSKNAVFGQGTATERTRVGRVAAAWNLAKPKTQASASATASFGIDGLGARTTAGVADADFQKLNLRAGYDQALGPRWVLRLKAAGQLSADLLPSSEQFSVGGTEFGRAFEQSLVIGDQGAAGSAELAWRPAGLPKSVAGSEVYGFADTARVSQSGRFGRPDQDYDLSSAGAGVRLAVGRKVGLGLEGAYALEDPRPGHDGSWRLGVNFAVRP</sequence>
<dbReference type="AlphaFoldDB" id="A0A840A3F3"/>
<dbReference type="Gene3D" id="3.10.20.310">
    <property type="entry name" value="membrane protein fhac"/>
    <property type="match status" value="1"/>
</dbReference>
<evidence type="ECO:0000256" key="5">
    <source>
        <dbReference type="SAM" id="SignalP"/>
    </source>
</evidence>
<keyword evidence="2" id="KW-0812">Transmembrane</keyword>
<keyword evidence="5" id="KW-0732">Signal</keyword>
<dbReference type="Proteomes" id="UP000530564">
    <property type="component" value="Unassembled WGS sequence"/>
</dbReference>
<keyword evidence="9" id="KW-1185">Reference proteome</keyword>
<evidence type="ECO:0000256" key="4">
    <source>
        <dbReference type="SAM" id="MobiDB-lite"/>
    </source>
</evidence>
<dbReference type="InterPro" id="IPR013686">
    <property type="entry name" value="Polypept-transport_assoc_ShlB"/>
</dbReference>
<keyword evidence="1" id="KW-1134">Transmembrane beta strand</keyword>
<dbReference type="Pfam" id="PF08479">
    <property type="entry name" value="POTRA_2"/>
    <property type="match status" value="1"/>
</dbReference>
<keyword evidence="3" id="KW-0998">Cell outer membrane</keyword>
<evidence type="ECO:0000259" key="6">
    <source>
        <dbReference type="Pfam" id="PF03865"/>
    </source>
</evidence>
<dbReference type="PANTHER" id="PTHR34597:SF6">
    <property type="entry name" value="BLR6126 PROTEIN"/>
    <property type="match status" value="1"/>
</dbReference>
<protein>
    <submittedName>
        <fullName evidence="8">Hemolysin activation/secretion protein</fullName>
    </submittedName>
</protein>
<evidence type="ECO:0000259" key="7">
    <source>
        <dbReference type="Pfam" id="PF08479"/>
    </source>
</evidence>
<evidence type="ECO:0000256" key="3">
    <source>
        <dbReference type="ARBA" id="ARBA00023237"/>
    </source>
</evidence>
<reference evidence="8 9" key="1">
    <citation type="submission" date="2020-08" db="EMBL/GenBank/DDBJ databases">
        <title>Genomic Encyclopedia of Type Strains, Phase IV (KMG-IV): sequencing the most valuable type-strain genomes for metagenomic binning, comparative biology and taxonomic classification.</title>
        <authorList>
            <person name="Goeker M."/>
        </authorList>
    </citation>
    <scope>NUCLEOTIDE SEQUENCE [LARGE SCALE GENOMIC DNA]</scope>
    <source>
        <strain evidence="8 9">DSM 21793</strain>
    </source>
</reference>
<dbReference type="PANTHER" id="PTHR34597">
    <property type="entry name" value="SLR1661 PROTEIN"/>
    <property type="match status" value="1"/>
</dbReference>
<dbReference type="GO" id="GO:0008320">
    <property type="term" value="F:protein transmembrane transporter activity"/>
    <property type="evidence" value="ECO:0007669"/>
    <property type="project" value="TreeGrafter"/>
</dbReference>
<dbReference type="Gene3D" id="2.40.160.50">
    <property type="entry name" value="membrane protein fhac: a member of the omp85/tpsb transporter family"/>
    <property type="match status" value="1"/>
</dbReference>
<comment type="caution">
    <text evidence="8">The sequence shown here is derived from an EMBL/GenBank/DDBJ whole genome shotgun (WGS) entry which is preliminary data.</text>
</comment>
<evidence type="ECO:0000256" key="1">
    <source>
        <dbReference type="ARBA" id="ARBA00022452"/>
    </source>
</evidence>
<accession>A0A840A3F3</accession>
<keyword evidence="1" id="KW-0472">Membrane</keyword>
<feature type="domain" description="Polypeptide-transport-associated ShlB-type" evidence="7">
    <location>
        <begin position="64"/>
        <end position="136"/>
    </location>
</feature>
<dbReference type="Pfam" id="PF03865">
    <property type="entry name" value="ShlB"/>
    <property type="match status" value="1"/>
</dbReference>
<gene>
    <name evidence="8" type="ORF">GGQ61_002768</name>
</gene>
<dbReference type="GO" id="GO:0046819">
    <property type="term" value="P:protein secretion by the type V secretion system"/>
    <property type="evidence" value="ECO:0007669"/>
    <property type="project" value="TreeGrafter"/>
</dbReference>
<feature type="region of interest" description="Disordered" evidence="4">
    <location>
        <begin position="28"/>
        <end position="56"/>
    </location>
</feature>
<dbReference type="EMBL" id="JACIDK010000003">
    <property type="protein sequence ID" value="MBB3892040.1"/>
    <property type="molecule type" value="Genomic_DNA"/>
</dbReference>
<organism evidence="8 9">
    <name type="scientific">Phenylobacterium haematophilum</name>
    <dbReference type="NCBI Taxonomy" id="98513"/>
    <lineage>
        <taxon>Bacteria</taxon>
        <taxon>Pseudomonadati</taxon>
        <taxon>Pseudomonadota</taxon>
        <taxon>Alphaproteobacteria</taxon>
        <taxon>Caulobacterales</taxon>
        <taxon>Caulobacteraceae</taxon>
        <taxon>Phenylobacterium</taxon>
    </lineage>
</organism>
<dbReference type="RefSeq" id="WP_183773656.1">
    <property type="nucleotide sequence ID" value="NZ_JACIDK010000003.1"/>
</dbReference>
<evidence type="ECO:0000313" key="8">
    <source>
        <dbReference type="EMBL" id="MBB3892040.1"/>
    </source>
</evidence>
<dbReference type="GO" id="GO:0098046">
    <property type="term" value="C:type V protein secretion system complex"/>
    <property type="evidence" value="ECO:0007669"/>
    <property type="project" value="TreeGrafter"/>
</dbReference>